<evidence type="ECO:0000313" key="1">
    <source>
        <dbReference type="EMBL" id="GEP95568.1"/>
    </source>
</evidence>
<accession>A0A512RIP6</accession>
<name>A0A512RIP6_9BACT</name>
<sequence>MALDLDALENYTQQNAEDLVVGSLFEAKTQRIIKSEGVVETGIKSARTVNRLETDVIFQDDDDCGFTPSGTTKISQRVLEVGPIKVNEALCPKKLNRVYLQHEVKQGSADDEIPFEEEYSEQKMLGIAAANEVAIWQGDKDGVDANLNKYDGFIKILAAGDVSGSVIHANVAQFISGAPLGSGTVITGELAIQIVDGIYKALPAKILSKRDLRVWCGSDFFRTYVLGLKEKNLYHYAPEHDDLDIKVPATNLILTGTHGLDGTNKLYALRTSNMHLGTDLEGEDETFSMKYAEEAEEVRFKSAFKLGVQIAFPDEVVEFHLG</sequence>
<reference evidence="1 2" key="1">
    <citation type="submission" date="2019-07" db="EMBL/GenBank/DDBJ databases">
        <title>Whole genome shotgun sequence of Chitinophaga cymbidii NBRC 109752.</title>
        <authorList>
            <person name="Hosoyama A."/>
            <person name="Uohara A."/>
            <person name="Ohji S."/>
            <person name="Ichikawa N."/>
        </authorList>
    </citation>
    <scope>NUCLEOTIDE SEQUENCE [LARGE SCALE GENOMIC DNA]</scope>
    <source>
        <strain evidence="1 2">NBRC 109752</strain>
    </source>
</reference>
<dbReference type="OrthoDB" id="1337491at2"/>
<dbReference type="EMBL" id="BKAU01000001">
    <property type="protein sequence ID" value="GEP95568.1"/>
    <property type="molecule type" value="Genomic_DNA"/>
</dbReference>
<gene>
    <name evidence="1" type="ORF">CCY01nite_18280</name>
</gene>
<protein>
    <recommendedName>
        <fullName evidence="3">Major capsid protein</fullName>
    </recommendedName>
</protein>
<dbReference type="AlphaFoldDB" id="A0A512RIP6"/>
<comment type="caution">
    <text evidence="1">The sequence shown here is derived from an EMBL/GenBank/DDBJ whole genome shotgun (WGS) entry which is preliminary data.</text>
</comment>
<organism evidence="1 2">
    <name type="scientific">Chitinophaga cymbidii</name>
    <dbReference type="NCBI Taxonomy" id="1096750"/>
    <lineage>
        <taxon>Bacteria</taxon>
        <taxon>Pseudomonadati</taxon>
        <taxon>Bacteroidota</taxon>
        <taxon>Chitinophagia</taxon>
        <taxon>Chitinophagales</taxon>
        <taxon>Chitinophagaceae</taxon>
        <taxon>Chitinophaga</taxon>
    </lineage>
</organism>
<dbReference type="RefSeq" id="WP_146859926.1">
    <property type="nucleotide sequence ID" value="NZ_BKAU01000001.1"/>
</dbReference>
<keyword evidence="2" id="KW-1185">Reference proteome</keyword>
<dbReference type="Proteomes" id="UP000321436">
    <property type="component" value="Unassembled WGS sequence"/>
</dbReference>
<evidence type="ECO:0000313" key="2">
    <source>
        <dbReference type="Proteomes" id="UP000321436"/>
    </source>
</evidence>
<proteinExistence type="predicted"/>
<evidence type="ECO:0008006" key="3">
    <source>
        <dbReference type="Google" id="ProtNLM"/>
    </source>
</evidence>